<comment type="caution">
    <text evidence="12">The sequence shown here is derived from an EMBL/GenBank/DDBJ whole genome shotgun (WGS) entry which is preliminary data.</text>
</comment>
<evidence type="ECO:0000256" key="2">
    <source>
        <dbReference type="ARBA" id="ARBA00005745"/>
    </source>
</evidence>
<organism evidence="12 13">
    <name type="scientific">Marinihelvus fidelis</name>
    <dbReference type="NCBI Taxonomy" id="2613842"/>
    <lineage>
        <taxon>Bacteria</taxon>
        <taxon>Pseudomonadati</taxon>
        <taxon>Pseudomonadota</taxon>
        <taxon>Gammaproteobacteria</taxon>
        <taxon>Chromatiales</taxon>
        <taxon>Wenzhouxiangellaceae</taxon>
        <taxon>Marinihelvus</taxon>
    </lineage>
</organism>
<evidence type="ECO:0000256" key="3">
    <source>
        <dbReference type="ARBA" id="ARBA00022448"/>
    </source>
</evidence>
<keyword evidence="6 9" id="KW-0812">Transmembrane</keyword>
<keyword evidence="3 9" id="KW-0813">Transport</keyword>
<dbReference type="PROSITE" id="PS00874">
    <property type="entry name" value="T2SP_F"/>
    <property type="match status" value="1"/>
</dbReference>
<dbReference type="PANTHER" id="PTHR30012">
    <property type="entry name" value="GENERAL SECRETION PATHWAY PROTEIN"/>
    <property type="match status" value="1"/>
</dbReference>
<feature type="domain" description="Type II secretion system protein GspF" evidence="11">
    <location>
        <begin position="276"/>
        <end position="398"/>
    </location>
</feature>
<dbReference type="Pfam" id="PF00482">
    <property type="entry name" value="T2SSF"/>
    <property type="match status" value="2"/>
</dbReference>
<dbReference type="PRINTS" id="PR00812">
    <property type="entry name" value="BCTERIALGSPF"/>
</dbReference>
<evidence type="ECO:0000256" key="4">
    <source>
        <dbReference type="ARBA" id="ARBA00022475"/>
    </source>
</evidence>
<evidence type="ECO:0000313" key="12">
    <source>
        <dbReference type="EMBL" id="KAA9129752.1"/>
    </source>
</evidence>
<dbReference type="GO" id="GO:0005886">
    <property type="term" value="C:plasma membrane"/>
    <property type="evidence" value="ECO:0007669"/>
    <property type="project" value="UniProtKB-SubCell"/>
</dbReference>
<evidence type="ECO:0000313" key="13">
    <source>
        <dbReference type="Proteomes" id="UP000325372"/>
    </source>
</evidence>
<proteinExistence type="inferred from homology"/>
<evidence type="ECO:0000259" key="11">
    <source>
        <dbReference type="Pfam" id="PF00482"/>
    </source>
</evidence>
<evidence type="ECO:0000256" key="7">
    <source>
        <dbReference type="ARBA" id="ARBA00022989"/>
    </source>
</evidence>
<dbReference type="FunFam" id="1.20.81.30:FF:000001">
    <property type="entry name" value="Type II secretion system protein F"/>
    <property type="match status" value="2"/>
</dbReference>
<evidence type="ECO:0000256" key="6">
    <source>
        <dbReference type="ARBA" id="ARBA00022692"/>
    </source>
</evidence>
<keyword evidence="7 10" id="KW-1133">Transmembrane helix</keyword>
<dbReference type="PANTHER" id="PTHR30012:SF7">
    <property type="entry name" value="PROTEIN TRANSPORT PROTEIN HOFC HOMOLOG"/>
    <property type="match status" value="1"/>
</dbReference>
<evidence type="ECO:0000256" key="10">
    <source>
        <dbReference type="SAM" id="Phobius"/>
    </source>
</evidence>
<keyword evidence="5" id="KW-0997">Cell inner membrane</keyword>
<comment type="subcellular location">
    <subcellularLocation>
        <location evidence="1 9">Cell inner membrane</location>
        <topology evidence="1 9">Multi-pass membrane protein</topology>
    </subcellularLocation>
</comment>
<evidence type="ECO:0000256" key="8">
    <source>
        <dbReference type="ARBA" id="ARBA00023136"/>
    </source>
</evidence>
<name>A0A5N0T4G7_9GAMM</name>
<feature type="domain" description="Type II secretion system protein GspF" evidence="11">
    <location>
        <begin position="72"/>
        <end position="195"/>
    </location>
</feature>
<feature type="transmembrane region" description="Helical" evidence="10">
    <location>
        <begin position="172"/>
        <end position="194"/>
    </location>
</feature>
<dbReference type="AlphaFoldDB" id="A0A5N0T4G7"/>
<keyword evidence="13" id="KW-1185">Reference proteome</keyword>
<dbReference type="InterPro" id="IPR003004">
    <property type="entry name" value="GspF/PilC"/>
</dbReference>
<gene>
    <name evidence="12" type="ORF">F3N42_14540</name>
</gene>
<accession>A0A5N0T4G7</accession>
<evidence type="ECO:0000256" key="9">
    <source>
        <dbReference type="RuleBase" id="RU003923"/>
    </source>
</evidence>
<dbReference type="InterPro" id="IPR001992">
    <property type="entry name" value="T2SS_GspF/T4SS_PilC_CS"/>
</dbReference>
<keyword evidence="4" id="KW-1003">Cell membrane</keyword>
<sequence length="406" mass="44087">MATVQAENTIFLWEGRDKRGVKLKGQQVAPTPNLVRAELRRQGISPIRVRKKPKPLFGAAGRRISSKEITNFSRQLATMLKSGVPLVTGFQIIAGGTKNPRMRAMLDKIRADVESGGSLHEALSAHPIQFDELYTNLVKAGESAGVLDTILDEIASYKERIESIKGKIKKALFYPIAVVAVAIIVSAILLVYVIPQFESIFQNFGADLPAFTRMVINASEFLRSKGLFLIIFLVLSITAIVMAKKRSTSFAHWIDKVSLKIPIIGGILRQAAIARFCRTLAITFAAGVPLVEALGIVSGATGNQVYNDAAARIREDVAVGHQLQLAMQQTDVFPNMVIQMAAIGEEAGSLDEMLIKVAEAYEEEVNNAVDALSSLLEPVIIVFVGVVVGAMVIAMYLPIFKMAAVI</sequence>
<dbReference type="Gene3D" id="1.20.81.30">
    <property type="entry name" value="Type II secretion system (T2SS), domain F"/>
    <property type="match status" value="2"/>
</dbReference>
<evidence type="ECO:0000256" key="5">
    <source>
        <dbReference type="ARBA" id="ARBA00022519"/>
    </source>
</evidence>
<dbReference type="Proteomes" id="UP000325372">
    <property type="component" value="Unassembled WGS sequence"/>
</dbReference>
<feature type="transmembrane region" description="Helical" evidence="10">
    <location>
        <begin position="226"/>
        <end position="243"/>
    </location>
</feature>
<feature type="transmembrane region" description="Helical" evidence="10">
    <location>
        <begin position="379"/>
        <end position="399"/>
    </location>
</feature>
<dbReference type="InterPro" id="IPR018076">
    <property type="entry name" value="T2SS_GspF_dom"/>
</dbReference>
<protein>
    <submittedName>
        <fullName evidence="12">Type II secretion system F family protein</fullName>
    </submittedName>
</protein>
<comment type="similarity">
    <text evidence="2 9">Belongs to the GSP F family.</text>
</comment>
<dbReference type="GO" id="GO:0015628">
    <property type="term" value="P:protein secretion by the type II secretion system"/>
    <property type="evidence" value="ECO:0007669"/>
    <property type="project" value="TreeGrafter"/>
</dbReference>
<dbReference type="InterPro" id="IPR042094">
    <property type="entry name" value="T2SS_GspF_sf"/>
</dbReference>
<evidence type="ECO:0000256" key="1">
    <source>
        <dbReference type="ARBA" id="ARBA00004429"/>
    </source>
</evidence>
<reference evidence="12 13" key="1">
    <citation type="submission" date="2019-09" db="EMBL/GenBank/DDBJ databases">
        <title>Wenzhouxiangella sp. Genome sequencing and assembly.</title>
        <authorList>
            <person name="Zhang R."/>
        </authorList>
    </citation>
    <scope>NUCLEOTIDE SEQUENCE [LARGE SCALE GENOMIC DNA]</scope>
    <source>
        <strain evidence="12 13">W260</strain>
    </source>
</reference>
<dbReference type="EMBL" id="VYXP01000012">
    <property type="protein sequence ID" value="KAA9129752.1"/>
    <property type="molecule type" value="Genomic_DNA"/>
</dbReference>
<dbReference type="RefSeq" id="WP_150865342.1">
    <property type="nucleotide sequence ID" value="NZ_VYXP01000012.1"/>
</dbReference>
<keyword evidence="8 10" id="KW-0472">Membrane</keyword>